<dbReference type="Proteomes" id="UP001597058">
    <property type="component" value="Unassembled WGS sequence"/>
</dbReference>
<comment type="caution">
    <text evidence="1">The sequence shown here is derived from an EMBL/GenBank/DDBJ whole genome shotgun (WGS) entry which is preliminary data.</text>
</comment>
<evidence type="ECO:0000313" key="1">
    <source>
        <dbReference type="EMBL" id="MFD1313806.1"/>
    </source>
</evidence>
<organism evidence="1 2">
    <name type="scientific">Streptomyces kaempferi</name>
    <dbReference type="NCBI Taxonomy" id="333725"/>
    <lineage>
        <taxon>Bacteria</taxon>
        <taxon>Bacillati</taxon>
        <taxon>Actinomycetota</taxon>
        <taxon>Actinomycetes</taxon>
        <taxon>Kitasatosporales</taxon>
        <taxon>Streptomycetaceae</taxon>
        <taxon>Streptomyces</taxon>
    </lineage>
</organism>
<dbReference type="EMBL" id="JBHTMM010000277">
    <property type="protein sequence ID" value="MFD1313806.1"/>
    <property type="molecule type" value="Genomic_DNA"/>
</dbReference>
<evidence type="ECO:0000313" key="2">
    <source>
        <dbReference type="Proteomes" id="UP001597058"/>
    </source>
</evidence>
<name>A0ABW3XW62_9ACTN</name>
<sequence>MKFYFLRIDPVQEVAAEPATLDLLRDILRPKIHEPRATPEFLTAAQMLGWPLVHDETIPPGEVHCRPTPGAPPPMSVEKITEYMRALMPGRRDGGQP</sequence>
<protein>
    <submittedName>
        <fullName evidence="1">Uncharacterized protein</fullName>
    </submittedName>
</protein>
<reference evidence="2" key="1">
    <citation type="journal article" date="2019" name="Int. J. Syst. Evol. Microbiol.">
        <title>The Global Catalogue of Microorganisms (GCM) 10K type strain sequencing project: providing services to taxonomists for standard genome sequencing and annotation.</title>
        <authorList>
            <consortium name="The Broad Institute Genomics Platform"/>
            <consortium name="The Broad Institute Genome Sequencing Center for Infectious Disease"/>
            <person name="Wu L."/>
            <person name="Ma J."/>
        </authorList>
    </citation>
    <scope>NUCLEOTIDE SEQUENCE [LARGE SCALE GENOMIC DNA]</scope>
    <source>
        <strain evidence="2">CGMCC 4.7020</strain>
    </source>
</reference>
<accession>A0ABW3XW62</accession>
<proteinExistence type="predicted"/>
<gene>
    <name evidence="1" type="ORF">ACFQ5X_50180</name>
</gene>
<dbReference type="RefSeq" id="WP_381239513.1">
    <property type="nucleotide sequence ID" value="NZ_JBHSKH010000073.1"/>
</dbReference>
<keyword evidence="2" id="KW-1185">Reference proteome</keyword>